<feature type="region of interest" description="Disordered" evidence="1">
    <location>
        <begin position="83"/>
        <end position="102"/>
    </location>
</feature>
<dbReference type="EMBL" id="AVOT02003491">
    <property type="protein sequence ID" value="MBW0473673.1"/>
    <property type="molecule type" value="Genomic_DNA"/>
</dbReference>
<feature type="compositionally biased region" description="Basic and acidic residues" evidence="1">
    <location>
        <begin position="93"/>
        <end position="102"/>
    </location>
</feature>
<comment type="caution">
    <text evidence="2">The sequence shown here is derived from an EMBL/GenBank/DDBJ whole genome shotgun (WGS) entry which is preliminary data.</text>
</comment>
<feature type="compositionally biased region" description="Acidic residues" evidence="1">
    <location>
        <begin position="41"/>
        <end position="56"/>
    </location>
</feature>
<feature type="region of interest" description="Disordered" evidence="1">
    <location>
        <begin position="1"/>
        <end position="58"/>
    </location>
</feature>
<sequence length="127" mass="13586">MEGAEPSRKEGRGPRTSSSSSGVVGGFAGISRTTFKGTGEDGGEEENSGEEEDSDGTEVVYALRSEPSLLATRKQMTQIIASLQEASSSEAPRPPDFKTKSMKEPEFFDGIQCQSPKLHPVLSTYIP</sequence>
<accession>A0A9Q3BYL3</accession>
<protein>
    <submittedName>
        <fullName evidence="2">Uncharacterized protein</fullName>
    </submittedName>
</protein>
<keyword evidence="3" id="KW-1185">Reference proteome</keyword>
<name>A0A9Q3BYL3_9BASI</name>
<gene>
    <name evidence="2" type="ORF">O181_013388</name>
</gene>
<dbReference type="OrthoDB" id="3419692at2759"/>
<evidence type="ECO:0000313" key="2">
    <source>
        <dbReference type="EMBL" id="MBW0473673.1"/>
    </source>
</evidence>
<evidence type="ECO:0000256" key="1">
    <source>
        <dbReference type="SAM" id="MobiDB-lite"/>
    </source>
</evidence>
<dbReference type="AlphaFoldDB" id="A0A9Q3BYL3"/>
<organism evidence="2 3">
    <name type="scientific">Austropuccinia psidii MF-1</name>
    <dbReference type="NCBI Taxonomy" id="1389203"/>
    <lineage>
        <taxon>Eukaryota</taxon>
        <taxon>Fungi</taxon>
        <taxon>Dikarya</taxon>
        <taxon>Basidiomycota</taxon>
        <taxon>Pucciniomycotina</taxon>
        <taxon>Pucciniomycetes</taxon>
        <taxon>Pucciniales</taxon>
        <taxon>Sphaerophragmiaceae</taxon>
        <taxon>Austropuccinia</taxon>
    </lineage>
</organism>
<reference evidence="2" key="1">
    <citation type="submission" date="2021-03" db="EMBL/GenBank/DDBJ databases">
        <title>Draft genome sequence of rust myrtle Austropuccinia psidii MF-1, a brazilian biotype.</title>
        <authorList>
            <person name="Quecine M.C."/>
            <person name="Pachon D.M.R."/>
            <person name="Bonatelli M.L."/>
            <person name="Correr F.H."/>
            <person name="Franceschini L.M."/>
            <person name="Leite T.F."/>
            <person name="Margarido G.R.A."/>
            <person name="Almeida C.A."/>
            <person name="Ferrarezi J.A."/>
            <person name="Labate C.A."/>
        </authorList>
    </citation>
    <scope>NUCLEOTIDE SEQUENCE</scope>
    <source>
        <strain evidence="2">MF-1</strain>
    </source>
</reference>
<evidence type="ECO:0000313" key="3">
    <source>
        <dbReference type="Proteomes" id="UP000765509"/>
    </source>
</evidence>
<feature type="compositionally biased region" description="Basic and acidic residues" evidence="1">
    <location>
        <begin position="1"/>
        <end position="13"/>
    </location>
</feature>
<proteinExistence type="predicted"/>
<dbReference type="Proteomes" id="UP000765509">
    <property type="component" value="Unassembled WGS sequence"/>
</dbReference>